<evidence type="ECO:0000256" key="3">
    <source>
        <dbReference type="ARBA" id="ARBA00022679"/>
    </source>
</evidence>
<organism evidence="6 7">
    <name type="scientific">Alloiococcus otitis ATCC 51267</name>
    <dbReference type="NCBI Taxonomy" id="883081"/>
    <lineage>
        <taxon>Bacteria</taxon>
        <taxon>Bacillati</taxon>
        <taxon>Bacillota</taxon>
        <taxon>Bacilli</taxon>
        <taxon>Lactobacillales</taxon>
        <taxon>Carnobacteriaceae</taxon>
        <taxon>Alloiococcus</taxon>
    </lineage>
</organism>
<evidence type="ECO:0000313" key="7">
    <source>
        <dbReference type="Proteomes" id="UP000009875"/>
    </source>
</evidence>
<keyword evidence="2" id="KW-0963">Cytoplasm</keyword>
<dbReference type="SUPFAM" id="SSF55729">
    <property type="entry name" value="Acyl-CoA N-acyltransferases (Nat)"/>
    <property type="match status" value="1"/>
</dbReference>
<evidence type="ECO:0000256" key="2">
    <source>
        <dbReference type="ARBA" id="ARBA00022490"/>
    </source>
</evidence>
<dbReference type="RefSeq" id="WP_003778440.1">
    <property type="nucleotide sequence ID" value="NZ_JH992960.1"/>
</dbReference>
<dbReference type="InterPro" id="IPR050680">
    <property type="entry name" value="YpeA/RimI_acetyltransf"/>
</dbReference>
<dbReference type="EMBL" id="AGXA01000022">
    <property type="protein sequence ID" value="EKU93226.1"/>
    <property type="molecule type" value="Genomic_DNA"/>
</dbReference>
<evidence type="ECO:0000256" key="4">
    <source>
        <dbReference type="ARBA" id="ARBA00023315"/>
    </source>
</evidence>
<dbReference type="PANTHER" id="PTHR43420">
    <property type="entry name" value="ACETYLTRANSFERASE"/>
    <property type="match status" value="1"/>
</dbReference>
<evidence type="ECO:0000313" key="6">
    <source>
        <dbReference type="EMBL" id="EKU93226.1"/>
    </source>
</evidence>
<dbReference type="GO" id="GO:0008080">
    <property type="term" value="F:N-acetyltransferase activity"/>
    <property type="evidence" value="ECO:0007669"/>
    <property type="project" value="InterPro"/>
</dbReference>
<dbReference type="InterPro" id="IPR006464">
    <property type="entry name" value="AcTrfase_RimI/Ard1"/>
</dbReference>
<keyword evidence="4" id="KW-0012">Acyltransferase</keyword>
<dbReference type="HOGENOM" id="CLU_013985_23_2_9"/>
<evidence type="ECO:0000259" key="5">
    <source>
        <dbReference type="PROSITE" id="PS51186"/>
    </source>
</evidence>
<reference evidence="6 7" key="1">
    <citation type="submission" date="2012-09" db="EMBL/GenBank/DDBJ databases">
        <title>The Genome Sequence of Alloiococcus otitis ATCC 51267.</title>
        <authorList>
            <consortium name="The Broad Institute Genome Sequencing Platform"/>
            <person name="Earl A."/>
            <person name="Ward D."/>
            <person name="Feldgarden M."/>
            <person name="Gevers D."/>
            <person name="Huys G."/>
            <person name="Walker B."/>
            <person name="Young S.K."/>
            <person name="Zeng Q."/>
            <person name="Gargeya S."/>
            <person name="Fitzgerald M."/>
            <person name="Haas B."/>
            <person name="Abouelleil A."/>
            <person name="Alvarado L."/>
            <person name="Arachchi H.M."/>
            <person name="Berlin A.M."/>
            <person name="Chapman S.B."/>
            <person name="Goldberg J."/>
            <person name="Griggs A."/>
            <person name="Gujja S."/>
            <person name="Hansen M."/>
            <person name="Howarth C."/>
            <person name="Imamovic A."/>
            <person name="Larimer J."/>
            <person name="McCowen C."/>
            <person name="Montmayeur A."/>
            <person name="Murphy C."/>
            <person name="Neiman D."/>
            <person name="Pearson M."/>
            <person name="Priest M."/>
            <person name="Roberts A."/>
            <person name="Saif S."/>
            <person name="Shea T."/>
            <person name="Sisk P."/>
            <person name="Sykes S."/>
            <person name="Wortman J."/>
            <person name="Nusbaum C."/>
            <person name="Birren B."/>
        </authorList>
    </citation>
    <scope>NUCLEOTIDE SEQUENCE [LARGE SCALE GENOMIC DNA]</scope>
    <source>
        <strain evidence="6 7">ATCC 51267</strain>
    </source>
</reference>
<proteinExistence type="inferred from homology"/>
<dbReference type="InterPro" id="IPR016181">
    <property type="entry name" value="Acyl_CoA_acyltransferase"/>
</dbReference>
<gene>
    <name evidence="6" type="ORF">HMPREF9698_01387</name>
</gene>
<dbReference type="STRING" id="883081.HMPREF9698_01387"/>
<keyword evidence="7" id="KW-1185">Reference proteome</keyword>
<dbReference type="PATRIC" id="fig|883081.3.peg.1222"/>
<dbReference type="CDD" id="cd04301">
    <property type="entry name" value="NAT_SF"/>
    <property type="match status" value="1"/>
</dbReference>
<dbReference type="Proteomes" id="UP000009875">
    <property type="component" value="Unassembled WGS sequence"/>
</dbReference>
<sequence length="181" mass="20408">MADLTEKKETQLGPGLASKTTPFIRLLKAQEDLSQELHQISLSAFAQQPPWQEAQLTSILQSDHVLTLLVEEKKEVLAFMVLGLAGDQAEVYQIAVAKPHQRRGLASLLMEDCLRHLWANGVSKLFLEVRASNRPAQLFYKRQGFTLQGYRKNYYHNPKEDALVLALNLNGKRDGNVHSCN</sequence>
<dbReference type="Gene3D" id="3.40.630.30">
    <property type="match status" value="1"/>
</dbReference>
<dbReference type="InterPro" id="IPR000182">
    <property type="entry name" value="GNAT_dom"/>
</dbReference>
<comment type="caution">
    <text evidence="6">The sequence shown here is derived from an EMBL/GenBank/DDBJ whole genome shotgun (WGS) entry which is preliminary data.</text>
</comment>
<dbReference type="Pfam" id="PF00583">
    <property type="entry name" value="Acetyltransf_1"/>
    <property type="match status" value="1"/>
</dbReference>
<name>K9EBL6_9LACT</name>
<dbReference type="PANTHER" id="PTHR43420:SF44">
    <property type="entry name" value="ACETYLTRANSFERASE YPEA"/>
    <property type="match status" value="1"/>
</dbReference>
<keyword evidence="3 6" id="KW-0808">Transferase</keyword>
<dbReference type="AlphaFoldDB" id="K9EBL6"/>
<evidence type="ECO:0000256" key="1">
    <source>
        <dbReference type="ARBA" id="ARBA00005395"/>
    </source>
</evidence>
<comment type="similarity">
    <text evidence="1">Belongs to the acetyltransferase family. RimI subfamily.</text>
</comment>
<accession>K9EBL6</accession>
<dbReference type="PROSITE" id="PS51186">
    <property type="entry name" value="GNAT"/>
    <property type="match status" value="1"/>
</dbReference>
<dbReference type="eggNOG" id="COG0456">
    <property type="taxonomic scope" value="Bacteria"/>
</dbReference>
<protein>
    <submittedName>
        <fullName evidence="6">Ribosomal-protein-alanine acetyltransferase</fullName>
    </submittedName>
</protein>
<feature type="domain" description="N-acetyltransferase" evidence="5">
    <location>
        <begin position="24"/>
        <end position="170"/>
    </location>
</feature>
<dbReference type="NCBIfam" id="TIGR01575">
    <property type="entry name" value="rimI"/>
    <property type="match status" value="1"/>
</dbReference>